<dbReference type="InterPro" id="IPR000595">
    <property type="entry name" value="cNMP-bd_dom"/>
</dbReference>
<dbReference type="PROSITE" id="PS00889">
    <property type="entry name" value="CNMP_BINDING_2"/>
    <property type="match status" value="1"/>
</dbReference>
<dbReference type="GO" id="GO:0005829">
    <property type="term" value="C:cytosol"/>
    <property type="evidence" value="ECO:0007669"/>
    <property type="project" value="TreeGrafter"/>
</dbReference>
<gene>
    <name evidence="3" type="ORF">KFE25_012191</name>
</gene>
<dbReference type="CDD" id="cd00038">
    <property type="entry name" value="CAP_ED"/>
    <property type="match status" value="2"/>
</dbReference>
<evidence type="ECO:0000259" key="2">
    <source>
        <dbReference type="PROSITE" id="PS50042"/>
    </source>
</evidence>
<sequence length="655" mass="70323">MHPAKPTGLVRAKPTLWEASDALEGLIGPKIKPHAELSAAAGPRPIADAGAIRLALMLPGNKRKDEELAVLSAWVDSLELRDERLRLARCTQPGWTSSFCRAMKLVRARPGEELFRQGDMGDHLFVILSGSVGIFRASRSQVAAEAQPNVQPNSGAQRRGSRMSRARAPSVVRIAQPPCAPSARSEPPRRRSTRVGSLAPRSEGCDDMRADLAELGRVYGRLLVTGARDMLFGELALLYEQPRAASAVVLERSEVRLRARARNARARAARRAARPYAFTPALSPPERRAQLVAIQRIDFDRITRRDQKASASRGASFLHGIAEFSRFAHAELIQLQYDTREISAPAGHALMSAGFSSSVLIVVRAGMVSVRMPWRDAQSPTDVGTFGAGTVLGEIDPAAALAEYTVTTVTPADLLAIDRAALVRFVAPAAIAHMRALGARRIEAWRRRQACAATHLARSRENAKLLSRTEGARALCTAPADAASARACSPPSCVAPETRASLDGYGLAYDAARGIYLTTREAVQLGLPPTLHAQPQSNAERARPSAEGAPSKVRPLVVRVPAEAQQLPAMAWPRSPVSVLSSPSLTSTAGASSSRSDAPTMYELTVDDVDKSRCPAPPRLMPTAFGCGRSPAASDASPALPWSELGRRQMAPCRR</sequence>
<evidence type="ECO:0000313" key="4">
    <source>
        <dbReference type="Proteomes" id="UP000751190"/>
    </source>
</evidence>
<dbReference type="GO" id="GO:0005952">
    <property type="term" value="C:cAMP-dependent protein kinase complex"/>
    <property type="evidence" value="ECO:0007669"/>
    <property type="project" value="InterPro"/>
</dbReference>
<dbReference type="AlphaFoldDB" id="A0A8J5X6T8"/>
<reference evidence="3" key="1">
    <citation type="submission" date="2021-05" db="EMBL/GenBank/DDBJ databases">
        <title>The genome of the haptophyte Pavlova lutheri (Diacronema luteri, Pavlovales) - a model for lipid biosynthesis in eukaryotic algae.</title>
        <authorList>
            <person name="Hulatt C.J."/>
            <person name="Posewitz M.C."/>
        </authorList>
    </citation>
    <scope>NUCLEOTIDE SEQUENCE</scope>
    <source>
        <strain evidence="3">NIVA-4/92</strain>
    </source>
</reference>
<feature type="domain" description="Cyclic nucleotide-binding" evidence="2">
    <location>
        <begin position="102"/>
        <end position="136"/>
    </location>
</feature>
<dbReference type="InterPro" id="IPR018488">
    <property type="entry name" value="cNMP-bd_CS"/>
</dbReference>
<feature type="compositionally biased region" description="Low complexity" evidence="1">
    <location>
        <begin position="575"/>
        <end position="588"/>
    </location>
</feature>
<dbReference type="InterPro" id="IPR014710">
    <property type="entry name" value="RmlC-like_jellyroll"/>
</dbReference>
<dbReference type="PANTHER" id="PTHR11635:SF152">
    <property type="entry name" value="CAMP-DEPENDENT PROTEIN KINASE TYPE I REGULATORY SUBUNIT-RELATED"/>
    <property type="match status" value="1"/>
</dbReference>
<protein>
    <recommendedName>
        <fullName evidence="2">Cyclic nucleotide-binding domain-containing protein</fullName>
    </recommendedName>
</protein>
<evidence type="ECO:0000256" key="1">
    <source>
        <dbReference type="SAM" id="MobiDB-lite"/>
    </source>
</evidence>
<proteinExistence type="predicted"/>
<dbReference type="Gene3D" id="2.60.120.10">
    <property type="entry name" value="Jelly Rolls"/>
    <property type="match status" value="2"/>
</dbReference>
<dbReference type="EMBL" id="JAGTXO010000021">
    <property type="protein sequence ID" value="KAG8462371.1"/>
    <property type="molecule type" value="Genomic_DNA"/>
</dbReference>
<feature type="compositionally biased region" description="Low complexity" evidence="1">
    <location>
        <begin position="630"/>
        <end position="643"/>
    </location>
</feature>
<evidence type="ECO:0000313" key="3">
    <source>
        <dbReference type="EMBL" id="KAG8462371.1"/>
    </source>
</evidence>
<feature type="region of interest" description="Disordered" evidence="1">
    <location>
        <begin position="143"/>
        <end position="203"/>
    </location>
</feature>
<dbReference type="SUPFAM" id="SSF51206">
    <property type="entry name" value="cAMP-binding domain-like"/>
    <property type="match status" value="2"/>
</dbReference>
<organism evidence="3 4">
    <name type="scientific">Diacronema lutheri</name>
    <name type="common">Unicellular marine alga</name>
    <name type="synonym">Monochrysis lutheri</name>
    <dbReference type="NCBI Taxonomy" id="2081491"/>
    <lineage>
        <taxon>Eukaryota</taxon>
        <taxon>Haptista</taxon>
        <taxon>Haptophyta</taxon>
        <taxon>Pavlovophyceae</taxon>
        <taxon>Pavlovales</taxon>
        <taxon>Pavlovaceae</taxon>
        <taxon>Diacronema</taxon>
    </lineage>
</organism>
<comment type="caution">
    <text evidence="3">The sequence shown here is derived from an EMBL/GenBank/DDBJ whole genome shotgun (WGS) entry which is preliminary data.</text>
</comment>
<dbReference type="GO" id="GO:0004862">
    <property type="term" value="F:cAMP-dependent protein kinase inhibitor activity"/>
    <property type="evidence" value="ECO:0007669"/>
    <property type="project" value="TreeGrafter"/>
</dbReference>
<feature type="region of interest" description="Disordered" evidence="1">
    <location>
        <begin position="626"/>
        <end position="655"/>
    </location>
</feature>
<dbReference type="InterPro" id="IPR018490">
    <property type="entry name" value="cNMP-bd_dom_sf"/>
</dbReference>
<name>A0A8J5X6T8_DIALT</name>
<dbReference type="PANTHER" id="PTHR11635">
    <property type="entry name" value="CAMP-DEPENDENT PROTEIN KINASE REGULATORY CHAIN"/>
    <property type="match status" value="1"/>
</dbReference>
<dbReference type="InterPro" id="IPR050503">
    <property type="entry name" value="cAMP-dep_PK_reg_su-like"/>
</dbReference>
<accession>A0A8J5X6T8</accession>
<dbReference type="Proteomes" id="UP000751190">
    <property type="component" value="Unassembled WGS sequence"/>
</dbReference>
<feature type="domain" description="Cyclic nucleotide-binding" evidence="2">
    <location>
        <begin position="232"/>
        <end position="255"/>
    </location>
</feature>
<dbReference type="GO" id="GO:0034236">
    <property type="term" value="F:protein kinase A catalytic subunit binding"/>
    <property type="evidence" value="ECO:0007669"/>
    <property type="project" value="TreeGrafter"/>
</dbReference>
<keyword evidence="4" id="KW-1185">Reference proteome</keyword>
<dbReference type="Pfam" id="PF00027">
    <property type="entry name" value="cNMP_binding"/>
    <property type="match status" value="1"/>
</dbReference>
<dbReference type="PROSITE" id="PS50042">
    <property type="entry name" value="CNMP_BINDING_3"/>
    <property type="match status" value="3"/>
</dbReference>
<feature type="domain" description="Cyclic nucleotide-binding" evidence="2">
    <location>
        <begin position="323"/>
        <end position="428"/>
    </location>
</feature>
<dbReference type="GO" id="GO:0030552">
    <property type="term" value="F:cAMP binding"/>
    <property type="evidence" value="ECO:0007669"/>
    <property type="project" value="TreeGrafter"/>
</dbReference>
<feature type="region of interest" description="Disordered" evidence="1">
    <location>
        <begin position="573"/>
        <end position="601"/>
    </location>
</feature>
<feature type="region of interest" description="Disordered" evidence="1">
    <location>
        <begin position="529"/>
        <end position="552"/>
    </location>
</feature>